<dbReference type="InterPro" id="IPR029069">
    <property type="entry name" value="HotDog_dom_sf"/>
</dbReference>
<gene>
    <name evidence="2" type="ORF">DI536_20300</name>
</gene>
<evidence type="ECO:0000313" key="3">
    <source>
        <dbReference type="Proteomes" id="UP000249061"/>
    </source>
</evidence>
<dbReference type="Pfam" id="PF13452">
    <property type="entry name" value="FAS1_DH_region"/>
    <property type="match status" value="1"/>
</dbReference>
<evidence type="ECO:0000259" key="1">
    <source>
        <dbReference type="Pfam" id="PF13452"/>
    </source>
</evidence>
<feature type="domain" description="FAS1-like dehydratase" evidence="1">
    <location>
        <begin position="7"/>
        <end position="150"/>
    </location>
</feature>
<name>A0A2W5UM69_9BACT</name>
<dbReference type="Proteomes" id="UP000249061">
    <property type="component" value="Unassembled WGS sequence"/>
</dbReference>
<dbReference type="Gene3D" id="3.10.129.10">
    <property type="entry name" value="Hotdog Thioesterase"/>
    <property type="match status" value="1"/>
</dbReference>
<dbReference type="CDD" id="cd03441">
    <property type="entry name" value="R_hydratase_like"/>
    <property type="match status" value="1"/>
</dbReference>
<evidence type="ECO:0000313" key="2">
    <source>
        <dbReference type="EMBL" id="PZR10178.1"/>
    </source>
</evidence>
<dbReference type="EMBL" id="QFQP01000018">
    <property type="protein sequence ID" value="PZR10178.1"/>
    <property type="molecule type" value="Genomic_DNA"/>
</dbReference>
<dbReference type="SUPFAM" id="SSF54637">
    <property type="entry name" value="Thioesterase/thiol ester dehydrase-isomerase"/>
    <property type="match status" value="1"/>
</dbReference>
<dbReference type="InterPro" id="IPR039569">
    <property type="entry name" value="FAS1-like_DH_region"/>
</dbReference>
<organism evidence="2 3">
    <name type="scientific">Archangium gephyra</name>
    <dbReference type="NCBI Taxonomy" id="48"/>
    <lineage>
        <taxon>Bacteria</taxon>
        <taxon>Pseudomonadati</taxon>
        <taxon>Myxococcota</taxon>
        <taxon>Myxococcia</taxon>
        <taxon>Myxococcales</taxon>
        <taxon>Cystobacterineae</taxon>
        <taxon>Archangiaceae</taxon>
        <taxon>Archangium</taxon>
    </lineage>
</organism>
<accession>A0A2W5UM69</accession>
<protein>
    <recommendedName>
        <fullName evidence="1">FAS1-like dehydratase domain-containing protein</fullName>
    </recommendedName>
</protein>
<comment type="caution">
    <text evidence="2">The sequence shown here is derived from an EMBL/GenBank/DDBJ whole genome shotgun (WGS) entry which is preliminary data.</text>
</comment>
<sequence length="160" mass="17590">MAIDKKFVGREYGPFVFEAGLEKMREFAYAIGGGVPSTGFSARGAPEGLSPLLFDEQAGRASPWQSVIAFPSFAVTFAIAPFAKACQDPELQLNLLRLVHGEQSFEFFEVVRPGDRLTTTGKITDVIAKRSLDFLEVTTETHNQHGKLVVRAKWTAIIRG</sequence>
<reference evidence="2 3" key="1">
    <citation type="submission" date="2017-08" db="EMBL/GenBank/DDBJ databases">
        <title>Infants hospitalized years apart are colonized by the same room-sourced microbial strains.</title>
        <authorList>
            <person name="Brooks B."/>
            <person name="Olm M.R."/>
            <person name="Firek B.A."/>
            <person name="Baker R."/>
            <person name="Thomas B.C."/>
            <person name="Morowitz M.J."/>
            <person name="Banfield J.F."/>
        </authorList>
    </citation>
    <scope>NUCLEOTIDE SEQUENCE [LARGE SCALE GENOMIC DNA]</scope>
    <source>
        <strain evidence="2">S2_003_000_R2_14</strain>
    </source>
</reference>
<proteinExistence type="predicted"/>
<dbReference type="AlphaFoldDB" id="A0A2W5UM69"/>